<gene>
    <name evidence="1" type="ORF">URODEC1_LOCUS4347</name>
</gene>
<protein>
    <submittedName>
        <fullName evidence="1">Uncharacterized protein</fullName>
    </submittedName>
</protein>
<reference evidence="1" key="1">
    <citation type="submission" date="2024-10" db="EMBL/GenBank/DDBJ databases">
        <authorList>
            <person name="Ryan C."/>
        </authorList>
    </citation>
    <scope>NUCLEOTIDE SEQUENCE [LARGE SCALE GENOMIC DNA]</scope>
</reference>
<dbReference type="Proteomes" id="UP001497457">
    <property type="component" value="Chromosome 10rd"/>
</dbReference>
<dbReference type="AlphaFoldDB" id="A0ABC8VKH3"/>
<dbReference type="EMBL" id="OZ075120">
    <property type="protein sequence ID" value="CAL4892585.1"/>
    <property type="molecule type" value="Genomic_DNA"/>
</dbReference>
<keyword evidence="2" id="KW-1185">Reference proteome</keyword>
<accession>A0ABC8VKH3</accession>
<evidence type="ECO:0000313" key="1">
    <source>
        <dbReference type="EMBL" id="CAL4892585.1"/>
    </source>
</evidence>
<proteinExistence type="predicted"/>
<sequence length="241" mass="27136">MVAWNLVMKLSNMDKGKGIVEEPASKGLRGHGSVIQDPVVVTISRKGILKEIMDQLGATIRTEGVYKLGESKWVAWVTVEIPPKEGEGAVEVQAFQGIPCMTDYEAQENVSEIAIAHFISQMNISVNDVNYVSFLETYRQWHHCMSWSQVLQIKYETMRIEKSRLFNAHVELLKRLSSICVRYNDILPLASCDPLPQSASICTEQVMYTGSKPPVTRHELLARELFNILQENTPNGSLLND</sequence>
<organism evidence="1 2">
    <name type="scientific">Urochloa decumbens</name>
    <dbReference type="NCBI Taxonomy" id="240449"/>
    <lineage>
        <taxon>Eukaryota</taxon>
        <taxon>Viridiplantae</taxon>
        <taxon>Streptophyta</taxon>
        <taxon>Embryophyta</taxon>
        <taxon>Tracheophyta</taxon>
        <taxon>Spermatophyta</taxon>
        <taxon>Magnoliopsida</taxon>
        <taxon>Liliopsida</taxon>
        <taxon>Poales</taxon>
        <taxon>Poaceae</taxon>
        <taxon>PACMAD clade</taxon>
        <taxon>Panicoideae</taxon>
        <taxon>Panicodae</taxon>
        <taxon>Paniceae</taxon>
        <taxon>Melinidinae</taxon>
        <taxon>Urochloa</taxon>
    </lineage>
</organism>
<evidence type="ECO:0000313" key="2">
    <source>
        <dbReference type="Proteomes" id="UP001497457"/>
    </source>
</evidence>
<name>A0ABC8VKH3_9POAL</name>